<evidence type="ECO:0000256" key="6">
    <source>
        <dbReference type="ARBA" id="ARBA00067035"/>
    </source>
</evidence>
<organism evidence="8 9">
    <name type="scientific">Sulfobacillus acidophilus</name>
    <dbReference type="NCBI Taxonomy" id="53633"/>
    <lineage>
        <taxon>Bacteria</taxon>
        <taxon>Bacillati</taxon>
        <taxon>Bacillota</taxon>
        <taxon>Clostridia</taxon>
        <taxon>Eubacteriales</taxon>
        <taxon>Clostridiales Family XVII. Incertae Sedis</taxon>
        <taxon>Sulfobacillus</taxon>
    </lineage>
</organism>
<dbReference type="GO" id="GO:0006635">
    <property type="term" value="P:fatty acid beta-oxidation"/>
    <property type="evidence" value="ECO:0007669"/>
    <property type="project" value="TreeGrafter"/>
</dbReference>
<evidence type="ECO:0000256" key="3">
    <source>
        <dbReference type="ARBA" id="ARBA00011881"/>
    </source>
</evidence>
<dbReference type="CDD" id="cd06558">
    <property type="entry name" value="crotonase-like"/>
    <property type="match status" value="1"/>
</dbReference>
<reference evidence="8 9" key="1">
    <citation type="journal article" date="2014" name="BMC Genomics">
        <title>Comparison of environmental and isolate Sulfobacillus genomes reveals diverse carbon, sulfur, nitrogen, and hydrogen metabolisms.</title>
        <authorList>
            <person name="Justice N.B."/>
            <person name="Norman A."/>
            <person name="Brown C.T."/>
            <person name="Singh A."/>
            <person name="Thomas B.C."/>
            <person name="Banfield J.F."/>
        </authorList>
    </citation>
    <scope>NUCLEOTIDE SEQUENCE [LARGE SCALE GENOMIC DNA]</scope>
    <source>
        <strain evidence="8">AMDSBA3</strain>
    </source>
</reference>
<comment type="catalytic activity">
    <reaction evidence="5">
        <text>a short-chain (3S)-3-hydroxyacyl-CoA = a short-chain (2E)-enoyl-CoA + H2O</text>
        <dbReference type="Rhea" id="RHEA:52664"/>
        <dbReference type="ChEBI" id="CHEBI:15377"/>
        <dbReference type="ChEBI" id="CHEBI:87488"/>
        <dbReference type="ChEBI" id="CHEBI:136760"/>
        <dbReference type="EC" id="4.2.1.150"/>
    </reaction>
</comment>
<gene>
    <name evidence="8" type="ORF">C7B45_02525</name>
</gene>
<evidence type="ECO:0000256" key="5">
    <source>
        <dbReference type="ARBA" id="ARBA00050624"/>
    </source>
</evidence>
<evidence type="ECO:0000256" key="2">
    <source>
        <dbReference type="ARBA" id="ARBA00005254"/>
    </source>
</evidence>
<proteinExistence type="inferred from homology"/>
<comment type="pathway">
    <text evidence="1">Lipid metabolism; butanoate metabolism.</text>
</comment>
<name>A0A2T2WN77_9FIRM</name>
<comment type="subunit">
    <text evidence="3">Homotetramer.</text>
</comment>
<dbReference type="FunFam" id="3.90.226.10:FF:000009">
    <property type="entry name" value="Carnitinyl-CoA dehydratase"/>
    <property type="match status" value="1"/>
</dbReference>
<dbReference type="GO" id="GO:0018812">
    <property type="term" value="F:3-hydroxyacyl-CoA dehydratase activity"/>
    <property type="evidence" value="ECO:0007669"/>
    <property type="project" value="UniProtKB-EC"/>
</dbReference>
<keyword evidence="4 8" id="KW-0456">Lyase</keyword>
<evidence type="ECO:0000256" key="4">
    <source>
        <dbReference type="ARBA" id="ARBA00023239"/>
    </source>
</evidence>
<dbReference type="Proteomes" id="UP000241848">
    <property type="component" value="Unassembled WGS sequence"/>
</dbReference>
<comment type="caution">
    <text evidence="8">The sequence shown here is derived from an EMBL/GenBank/DDBJ whole genome shotgun (WGS) entry which is preliminary data.</text>
</comment>
<dbReference type="Gene3D" id="3.90.226.10">
    <property type="entry name" value="2-enoyl-CoA Hydratase, Chain A, domain 1"/>
    <property type="match status" value="1"/>
</dbReference>
<dbReference type="InterPro" id="IPR029045">
    <property type="entry name" value="ClpP/crotonase-like_dom_sf"/>
</dbReference>
<dbReference type="SUPFAM" id="SSF52096">
    <property type="entry name" value="ClpP/crotonase"/>
    <property type="match status" value="1"/>
</dbReference>
<dbReference type="EC" id="4.2.1.150" evidence="6"/>
<dbReference type="InterPro" id="IPR018376">
    <property type="entry name" value="Enoyl-CoA_hyd/isom_CS"/>
</dbReference>
<accession>A0A2T2WN77</accession>
<comment type="similarity">
    <text evidence="2 7">Belongs to the enoyl-CoA hydratase/isomerase family.</text>
</comment>
<dbReference type="InterPro" id="IPR001753">
    <property type="entry name" value="Enoyl-CoA_hydra/iso"/>
</dbReference>
<dbReference type="Pfam" id="PF00378">
    <property type="entry name" value="ECH_1"/>
    <property type="match status" value="1"/>
</dbReference>
<sequence length="255" mass="27605">MSVVLEERRGPIAVLTLNRPQVLNALSSEVMEELSARLTNLDQDESVRVVVITGNERAFAAGADIQELRDNTAVSMLSSRQITRWEALKRFQKPLIAAVAGWALGGGMELVMACDMVVAGDNAQFGQPEIKIGVMPGAGGTQRLTKVVGKARAMELVLTGRTITAEEALAMGLVNCVVAREQVLARALELANTVANMPPLAVRLAKESVLTALDTPLDIGLTHERRLFSLLFSSEDQKEGMTAFIEKRSPHFQGR</sequence>
<protein>
    <recommendedName>
        <fullName evidence="6">short-chain-enoyl-CoA hydratase</fullName>
        <ecNumber evidence="6">4.2.1.150</ecNumber>
    </recommendedName>
</protein>
<dbReference type="AlphaFoldDB" id="A0A2T2WN77"/>
<dbReference type="PROSITE" id="PS00166">
    <property type="entry name" value="ENOYL_COA_HYDRATASE"/>
    <property type="match status" value="1"/>
</dbReference>
<evidence type="ECO:0000256" key="7">
    <source>
        <dbReference type="RuleBase" id="RU003707"/>
    </source>
</evidence>
<evidence type="ECO:0000256" key="1">
    <source>
        <dbReference type="ARBA" id="ARBA00005086"/>
    </source>
</evidence>
<dbReference type="EMBL" id="PXYV01000004">
    <property type="protein sequence ID" value="PSR23686.1"/>
    <property type="molecule type" value="Genomic_DNA"/>
</dbReference>
<evidence type="ECO:0000313" key="9">
    <source>
        <dbReference type="Proteomes" id="UP000241848"/>
    </source>
</evidence>
<dbReference type="InterPro" id="IPR014748">
    <property type="entry name" value="Enoyl-CoA_hydra_C"/>
</dbReference>
<dbReference type="PANTHER" id="PTHR11941">
    <property type="entry name" value="ENOYL-COA HYDRATASE-RELATED"/>
    <property type="match status" value="1"/>
</dbReference>
<dbReference type="Gene3D" id="1.10.12.10">
    <property type="entry name" value="Lyase 2-enoyl-coa Hydratase, Chain A, domain 2"/>
    <property type="match status" value="1"/>
</dbReference>
<dbReference type="PANTHER" id="PTHR11941:SF54">
    <property type="entry name" value="ENOYL-COA HYDRATASE, MITOCHONDRIAL"/>
    <property type="match status" value="1"/>
</dbReference>
<evidence type="ECO:0000313" key="8">
    <source>
        <dbReference type="EMBL" id="PSR23686.1"/>
    </source>
</evidence>
<dbReference type="FunFam" id="1.10.12.10:FF:000001">
    <property type="entry name" value="Probable enoyl-CoA hydratase, mitochondrial"/>
    <property type="match status" value="1"/>
</dbReference>